<dbReference type="AlphaFoldDB" id="A0A4Y2C6K9"/>
<gene>
    <name evidence="1" type="ORF">AVEN_227478_1</name>
</gene>
<reference evidence="1 2" key="1">
    <citation type="journal article" date="2019" name="Sci. Rep.">
        <title>Orb-weaving spider Araneus ventricosus genome elucidates the spidroin gene catalogue.</title>
        <authorList>
            <person name="Kono N."/>
            <person name="Nakamura H."/>
            <person name="Ohtoshi R."/>
            <person name="Moran D.A.P."/>
            <person name="Shinohara A."/>
            <person name="Yoshida Y."/>
            <person name="Fujiwara M."/>
            <person name="Mori M."/>
            <person name="Tomita M."/>
            <person name="Arakawa K."/>
        </authorList>
    </citation>
    <scope>NUCLEOTIDE SEQUENCE [LARGE SCALE GENOMIC DNA]</scope>
</reference>
<proteinExistence type="predicted"/>
<evidence type="ECO:0000313" key="1">
    <source>
        <dbReference type="EMBL" id="GBL98954.1"/>
    </source>
</evidence>
<comment type="caution">
    <text evidence="1">The sequence shown here is derived from an EMBL/GenBank/DDBJ whole genome shotgun (WGS) entry which is preliminary data.</text>
</comment>
<organism evidence="1 2">
    <name type="scientific">Araneus ventricosus</name>
    <name type="common">Orbweaver spider</name>
    <name type="synonym">Epeira ventricosa</name>
    <dbReference type="NCBI Taxonomy" id="182803"/>
    <lineage>
        <taxon>Eukaryota</taxon>
        <taxon>Metazoa</taxon>
        <taxon>Ecdysozoa</taxon>
        <taxon>Arthropoda</taxon>
        <taxon>Chelicerata</taxon>
        <taxon>Arachnida</taxon>
        <taxon>Araneae</taxon>
        <taxon>Araneomorphae</taxon>
        <taxon>Entelegynae</taxon>
        <taxon>Araneoidea</taxon>
        <taxon>Araneidae</taxon>
        <taxon>Araneus</taxon>
    </lineage>
</organism>
<dbReference type="EMBL" id="BGPR01000144">
    <property type="protein sequence ID" value="GBL98954.1"/>
    <property type="molecule type" value="Genomic_DNA"/>
</dbReference>
<dbReference type="Proteomes" id="UP000499080">
    <property type="component" value="Unassembled WGS sequence"/>
</dbReference>
<name>A0A4Y2C6K9_ARAVE</name>
<evidence type="ECO:0000313" key="2">
    <source>
        <dbReference type="Proteomes" id="UP000499080"/>
    </source>
</evidence>
<sequence>MVILNRDQMSGMTLQLALSSPNFRTTPAGGHLTPYNPPAPKPGSLPLGHRGEVLKGTHRLPTRQLAGPPRYPLKAIGEKGADAGKAPFQITSFGGFSFETRRRLTSSGHTSSQENALRTPRANAIEESKTEFCHWEKRTPLRQMKKAEFVTPPRRAGSKGLLKRELERDWGEDRESKLGFVWRTGD</sequence>
<accession>A0A4Y2C6K9</accession>
<keyword evidence="2" id="KW-1185">Reference proteome</keyword>
<protein>
    <submittedName>
        <fullName evidence="1">Uncharacterized protein</fullName>
    </submittedName>
</protein>